<reference evidence="1" key="1">
    <citation type="submission" date="2022-04" db="EMBL/GenBank/DDBJ databases">
        <title>Genome of the entomopathogenic fungus Entomophthora muscae.</title>
        <authorList>
            <person name="Elya C."/>
            <person name="Lovett B.R."/>
            <person name="Lee E."/>
            <person name="Macias A.M."/>
            <person name="Hajek A.E."/>
            <person name="De Bivort B.L."/>
            <person name="Kasson M.T."/>
            <person name="De Fine Licht H.H."/>
            <person name="Stajich J.E."/>
        </authorList>
    </citation>
    <scope>NUCLEOTIDE SEQUENCE</scope>
    <source>
        <strain evidence="1">Berkeley</strain>
    </source>
</reference>
<accession>A0ACC2SE99</accession>
<protein>
    <submittedName>
        <fullName evidence="1">Uncharacterized protein</fullName>
    </submittedName>
</protein>
<keyword evidence="2" id="KW-1185">Reference proteome</keyword>
<sequence length="442" mass="50474">MRISDAFFKPFCTLTLGERIVIEGSVELLDHFSFILALVPFYVLPYLCLVKSGWNVVDVLLVAWCVSELLFRVYVDLRVMVGSRYRAVPAKQGKELVEMAREMFSQMDDAMQFKHWFSKSHCLSKESLDFLMKRVFFENASFQGDPRLDPATLPFEARSLLQAGEPVAVSEPSAVQGAFSCGVWGHGGYPHNGCNQPVQLGLSMELFANWAWILDSPKESSQPPILYFHGIGFGPTQMLPHIRSLHKTHPHRTFIIFYLPQIAYSPYSPVATEDDVIKAIDIVFRDNDLKKVSVVGHSFGTLVSMWLAKARPEYLAQLTLIDPVCFMAWNASLFNRACHSTPSTMLHHTIRRIISRDHNFALTISRYMYWPTSFHICNTFPCPTNIYLAKNDWVIDAPATYAYLMQRKCSLNQTNLNIHLNDIDHLQFMFTPKLLRQINCSS</sequence>
<organism evidence="1 2">
    <name type="scientific">Entomophthora muscae</name>
    <dbReference type="NCBI Taxonomy" id="34485"/>
    <lineage>
        <taxon>Eukaryota</taxon>
        <taxon>Fungi</taxon>
        <taxon>Fungi incertae sedis</taxon>
        <taxon>Zoopagomycota</taxon>
        <taxon>Entomophthoromycotina</taxon>
        <taxon>Entomophthoromycetes</taxon>
        <taxon>Entomophthorales</taxon>
        <taxon>Entomophthoraceae</taxon>
        <taxon>Entomophthora</taxon>
    </lineage>
</organism>
<proteinExistence type="predicted"/>
<dbReference type="EMBL" id="QTSX02005153">
    <property type="protein sequence ID" value="KAJ9060655.1"/>
    <property type="molecule type" value="Genomic_DNA"/>
</dbReference>
<evidence type="ECO:0000313" key="1">
    <source>
        <dbReference type="EMBL" id="KAJ9060655.1"/>
    </source>
</evidence>
<dbReference type="Proteomes" id="UP001165960">
    <property type="component" value="Unassembled WGS sequence"/>
</dbReference>
<comment type="caution">
    <text evidence="1">The sequence shown here is derived from an EMBL/GenBank/DDBJ whole genome shotgun (WGS) entry which is preliminary data.</text>
</comment>
<name>A0ACC2SE99_9FUNG</name>
<evidence type="ECO:0000313" key="2">
    <source>
        <dbReference type="Proteomes" id="UP001165960"/>
    </source>
</evidence>
<gene>
    <name evidence="1" type="ORF">DSO57_1028605</name>
</gene>